<dbReference type="InterPro" id="IPR036864">
    <property type="entry name" value="Zn2-C6_fun-type_DNA-bd_sf"/>
</dbReference>
<gene>
    <name evidence="4" type="ORF">HRG_11263</name>
</gene>
<name>A0A9P8MMM5_9HYPO</name>
<dbReference type="Pfam" id="PF00172">
    <property type="entry name" value="Zn_clus"/>
    <property type="match status" value="1"/>
</dbReference>
<dbReference type="Gene3D" id="4.10.240.10">
    <property type="entry name" value="Zn(2)-C6 fungal-type DNA-binding domain"/>
    <property type="match status" value="1"/>
</dbReference>
<evidence type="ECO:0000313" key="4">
    <source>
        <dbReference type="EMBL" id="KAH0957772.1"/>
    </source>
</evidence>
<dbReference type="PANTHER" id="PTHR37534">
    <property type="entry name" value="TRANSCRIPTIONAL ACTIVATOR PROTEIN UGA3"/>
    <property type="match status" value="1"/>
</dbReference>
<dbReference type="GO" id="GO:0000976">
    <property type="term" value="F:transcription cis-regulatory region binding"/>
    <property type="evidence" value="ECO:0007669"/>
    <property type="project" value="TreeGrafter"/>
</dbReference>
<dbReference type="AlphaFoldDB" id="A0A9P8MMM5"/>
<dbReference type="GO" id="GO:0000981">
    <property type="term" value="F:DNA-binding transcription factor activity, RNA polymerase II-specific"/>
    <property type="evidence" value="ECO:0007669"/>
    <property type="project" value="InterPro"/>
</dbReference>
<dbReference type="InterPro" id="IPR021858">
    <property type="entry name" value="Fun_TF"/>
</dbReference>
<dbReference type="Proteomes" id="UP000824596">
    <property type="component" value="Unassembled WGS sequence"/>
</dbReference>
<sequence length="566" mass="62651">MAHKEGAFIPVKFRFDTSLTGVPPQVLRTKKPFASCESCRQKHTKCDAGKPRCKVCIGFDRDCRYVQRSFHVKAAGPGKGLYTFEESQAPVILLATNTFSPAFIREHNVEGVLPPNKRPSERVTLGKTASAANIRESEGPGEVVESPFSRTIPAAVVSRDGLYQQHFHNTVSSYLIVFDTPFNHTPFRKLLSIFHNFGLLQVTIQALGAMHFSTIAGKGHKSIHHVAAMEYYGKAVSQLRALSSTQGASLELLATNLLLCMFAMISTNDSSWTTYLFGAGLNLQAIFCPHTSSPRSHNVYGLREGDSVPLRRFLVSMMSYLDVAASCARGNRPLINGDYWEKWAGGWEYNLGVPSFATASESTDRIMAQLRSSRSKVMSILAKISLFATSVRSGLDDQRKAITYGDLKYEIANWHQVMPPICLSLEKLNHMPGYETDENDEAIEARTAAACVQCYGLACIIYLERITTRRIGSAAFNTEVKTAADRIITLMGRFTTGIDQLATLWPLLTVGIATVDPYQQIALRQRLVGMECFGLMVRTIYLTLWPLLTECPVCKPCPTGTTVFVE</sequence>
<keyword evidence="5" id="KW-1185">Reference proteome</keyword>
<dbReference type="GeneID" id="68360391"/>
<dbReference type="Pfam" id="PF11951">
    <property type="entry name" value="Fungal_trans_2"/>
    <property type="match status" value="1"/>
</dbReference>
<feature type="domain" description="Zn(2)-C6 fungal-type" evidence="3">
    <location>
        <begin position="35"/>
        <end position="65"/>
    </location>
</feature>
<reference evidence="4" key="1">
    <citation type="submission" date="2021-09" db="EMBL/GenBank/DDBJ databases">
        <title>A high-quality genome of the endoparasitic fungus Hirsutella rhossiliensis with a comparison of Hirsutella genomes reveals transposable elements contributing to genome size variation.</title>
        <authorList>
            <person name="Lin R."/>
            <person name="Jiao Y."/>
            <person name="Sun X."/>
            <person name="Ling J."/>
            <person name="Xie B."/>
            <person name="Cheng X."/>
        </authorList>
    </citation>
    <scope>NUCLEOTIDE SEQUENCE</scope>
    <source>
        <strain evidence="4">HR02</strain>
    </source>
</reference>
<dbReference type="EMBL" id="JAIZPD010000019">
    <property type="protein sequence ID" value="KAH0957772.1"/>
    <property type="molecule type" value="Genomic_DNA"/>
</dbReference>
<dbReference type="SUPFAM" id="SSF57701">
    <property type="entry name" value="Zn2/Cys6 DNA-binding domain"/>
    <property type="match status" value="1"/>
</dbReference>
<dbReference type="OrthoDB" id="5386330at2759"/>
<evidence type="ECO:0000256" key="1">
    <source>
        <dbReference type="ARBA" id="ARBA00004123"/>
    </source>
</evidence>
<organism evidence="4 5">
    <name type="scientific">Hirsutella rhossiliensis</name>
    <dbReference type="NCBI Taxonomy" id="111463"/>
    <lineage>
        <taxon>Eukaryota</taxon>
        <taxon>Fungi</taxon>
        <taxon>Dikarya</taxon>
        <taxon>Ascomycota</taxon>
        <taxon>Pezizomycotina</taxon>
        <taxon>Sordariomycetes</taxon>
        <taxon>Hypocreomycetidae</taxon>
        <taxon>Hypocreales</taxon>
        <taxon>Ophiocordycipitaceae</taxon>
        <taxon>Hirsutella</taxon>
    </lineage>
</organism>
<dbReference type="GO" id="GO:0008270">
    <property type="term" value="F:zinc ion binding"/>
    <property type="evidence" value="ECO:0007669"/>
    <property type="project" value="InterPro"/>
</dbReference>
<dbReference type="GO" id="GO:0045944">
    <property type="term" value="P:positive regulation of transcription by RNA polymerase II"/>
    <property type="evidence" value="ECO:0007669"/>
    <property type="project" value="TreeGrafter"/>
</dbReference>
<evidence type="ECO:0000313" key="5">
    <source>
        <dbReference type="Proteomes" id="UP000824596"/>
    </source>
</evidence>
<dbReference type="InterPro" id="IPR001138">
    <property type="entry name" value="Zn2Cys6_DnaBD"/>
</dbReference>
<proteinExistence type="predicted"/>
<accession>A0A9P8MMM5</accession>
<comment type="subcellular location">
    <subcellularLocation>
        <location evidence="1">Nucleus</location>
    </subcellularLocation>
</comment>
<dbReference type="CDD" id="cd00067">
    <property type="entry name" value="GAL4"/>
    <property type="match status" value="1"/>
</dbReference>
<evidence type="ECO:0000256" key="2">
    <source>
        <dbReference type="ARBA" id="ARBA00023242"/>
    </source>
</evidence>
<dbReference type="GO" id="GO:0005634">
    <property type="term" value="C:nucleus"/>
    <property type="evidence" value="ECO:0007669"/>
    <property type="project" value="UniProtKB-SubCell"/>
</dbReference>
<dbReference type="RefSeq" id="XP_044715286.1">
    <property type="nucleotide sequence ID" value="XM_044869733.1"/>
</dbReference>
<dbReference type="PANTHER" id="PTHR37534:SF41">
    <property type="entry name" value="SFGA"/>
    <property type="match status" value="1"/>
</dbReference>
<dbReference type="SMART" id="SM00066">
    <property type="entry name" value="GAL4"/>
    <property type="match status" value="1"/>
</dbReference>
<protein>
    <submittedName>
        <fullName evidence="4">Fungal specific transcription factor domain-containing protein</fullName>
    </submittedName>
</protein>
<dbReference type="PROSITE" id="PS00463">
    <property type="entry name" value="ZN2_CY6_FUNGAL_1"/>
    <property type="match status" value="1"/>
</dbReference>
<evidence type="ECO:0000259" key="3">
    <source>
        <dbReference type="PROSITE" id="PS50048"/>
    </source>
</evidence>
<dbReference type="PROSITE" id="PS50048">
    <property type="entry name" value="ZN2_CY6_FUNGAL_2"/>
    <property type="match status" value="1"/>
</dbReference>
<comment type="caution">
    <text evidence="4">The sequence shown here is derived from an EMBL/GenBank/DDBJ whole genome shotgun (WGS) entry which is preliminary data.</text>
</comment>
<keyword evidence="2" id="KW-0539">Nucleus</keyword>